<dbReference type="InterPro" id="IPR036390">
    <property type="entry name" value="WH_DNA-bd_sf"/>
</dbReference>
<keyword evidence="3" id="KW-0804">Transcription</keyword>
<evidence type="ECO:0000256" key="3">
    <source>
        <dbReference type="ARBA" id="ARBA00023163"/>
    </source>
</evidence>
<evidence type="ECO:0000313" key="5">
    <source>
        <dbReference type="EMBL" id="SFQ06529.1"/>
    </source>
</evidence>
<dbReference type="PANTHER" id="PTHR33164:SF95">
    <property type="entry name" value="TRANSCRIPTIONAL REGULATOR"/>
    <property type="match status" value="1"/>
</dbReference>
<name>A0A1I5VGD8_9RHOB</name>
<evidence type="ECO:0000259" key="4">
    <source>
        <dbReference type="PROSITE" id="PS50995"/>
    </source>
</evidence>
<dbReference type="PROSITE" id="PS01117">
    <property type="entry name" value="HTH_MARR_1"/>
    <property type="match status" value="1"/>
</dbReference>
<dbReference type="PANTHER" id="PTHR33164">
    <property type="entry name" value="TRANSCRIPTIONAL REGULATOR, MARR FAMILY"/>
    <property type="match status" value="1"/>
</dbReference>
<dbReference type="PROSITE" id="PS50995">
    <property type="entry name" value="HTH_MARR_2"/>
    <property type="match status" value="1"/>
</dbReference>
<feature type="domain" description="HTH marR-type" evidence="4">
    <location>
        <begin position="6"/>
        <end position="140"/>
    </location>
</feature>
<dbReference type="RefSeq" id="WP_245759344.1">
    <property type="nucleotide sequence ID" value="NZ_FOXA01000030.1"/>
</dbReference>
<dbReference type="Gene3D" id="1.10.10.10">
    <property type="entry name" value="Winged helix-like DNA-binding domain superfamily/Winged helix DNA-binding domain"/>
    <property type="match status" value="1"/>
</dbReference>
<evidence type="ECO:0000256" key="2">
    <source>
        <dbReference type="ARBA" id="ARBA00023125"/>
    </source>
</evidence>
<accession>A0A1I5VGD8</accession>
<proteinExistence type="predicted"/>
<dbReference type="Pfam" id="PF12802">
    <property type="entry name" value="MarR_2"/>
    <property type="match status" value="1"/>
</dbReference>
<evidence type="ECO:0000256" key="1">
    <source>
        <dbReference type="ARBA" id="ARBA00023015"/>
    </source>
</evidence>
<dbReference type="SUPFAM" id="SSF46785">
    <property type="entry name" value="Winged helix' DNA-binding domain"/>
    <property type="match status" value="1"/>
</dbReference>
<sequence length="149" mass="16720">MSLDIHTMAGHLIRRLHQRSNSVFVERVKAAGHDLTPVQFAAMDTLDARPGIDQARVAALIGYDRATIGGVIERLEKRGLVRREVNRQDRRARLVRLTREGERVVAALRPVVRDLQDDILANLDPEERAAVNALMAKSLAFEAPDPEER</sequence>
<dbReference type="GO" id="GO:0003700">
    <property type="term" value="F:DNA-binding transcription factor activity"/>
    <property type="evidence" value="ECO:0007669"/>
    <property type="project" value="InterPro"/>
</dbReference>
<dbReference type="GO" id="GO:0003677">
    <property type="term" value="F:DNA binding"/>
    <property type="evidence" value="ECO:0007669"/>
    <property type="project" value="UniProtKB-KW"/>
</dbReference>
<dbReference type="AlphaFoldDB" id="A0A1I5VGD8"/>
<dbReference type="InterPro" id="IPR000835">
    <property type="entry name" value="HTH_MarR-typ"/>
</dbReference>
<dbReference type="STRING" id="441119.SAMN04488047_13026"/>
<keyword evidence="2" id="KW-0238">DNA-binding</keyword>
<dbReference type="InterPro" id="IPR039422">
    <property type="entry name" value="MarR/SlyA-like"/>
</dbReference>
<protein>
    <submittedName>
        <fullName evidence="5">Transcriptional regulator, MarR family</fullName>
    </submittedName>
</protein>
<organism evidence="5 6">
    <name type="scientific">Tranquillimonas alkanivorans</name>
    <dbReference type="NCBI Taxonomy" id="441119"/>
    <lineage>
        <taxon>Bacteria</taxon>
        <taxon>Pseudomonadati</taxon>
        <taxon>Pseudomonadota</taxon>
        <taxon>Alphaproteobacteria</taxon>
        <taxon>Rhodobacterales</taxon>
        <taxon>Roseobacteraceae</taxon>
        <taxon>Tranquillimonas</taxon>
    </lineage>
</organism>
<dbReference type="GO" id="GO:0006950">
    <property type="term" value="P:response to stress"/>
    <property type="evidence" value="ECO:0007669"/>
    <property type="project" value="TreeGrafter"/>
</dbReference>
<dbReference type="Proteomes" id="UP000199356">
    <property type="component" value="Unassembled WGS sequence"/>
</dbReference>
<dbReference type="InterPro" id="IPR036388">
    <property type="entry name" value="WH-like_DNA-bd_sf"/>
</dbReference>
<gene>
    <name evidence="5" type="ORF">SAMN04488047_13026</name>
</gene>
<dbReference type="SMART" id="SM00347">
    <property type="entry name" value="HTH_MARR"/>
    <property type="match status" value="1"/>
</dbReference>
<dbReference type="EMBL" id="FOXA01000030">
    <property type="protein sequence ID" value="SFQ06529.1"/>
    <property type="molecule type" value="Genomic_DNA"/>
</dbReference>
<reference evidence="5 6" key="1">
    <citation type="submission" date="2016-10" db="EMBL/GenBank/DDBJ databases">
        <authorList>
            <person name="de Groot N.N."/>
        </authorList>
    </citation>
    <scope>NUCLEOTIDE SEQUENCE [LARGE SCALE GENOMIC DNA]</scope>
    <source>
        <strain evidence="5 6">DSM 19547</strain>
    </source>
</reference>
<dbReference type="PRINTS" id="PR00598">
    <property type="entry name" value="HTHMARR"/>
</dbReference>
<evidence type="ECO:0000313" key="6">
    <source>
        <dbReference type="Proteomes" id="UP000199356"/>
    </source>
</evidence>
<keyword evidence="1" id="KW-0805">Transcription regulation</keyword>
<keyword evidence="6" id="KW-1185">Reference proteome</keyword>
<dbReference type="InterPro" id="IPR023187">
    <property type="entry name" value="Tscrpt_reg_MarR-type_CS"/>
</dbReference>